<evidence type="ECO:0000313" key="8">
    <source>
        <dbReference type="EMBL" id="AFK18982.1"/>
    </source>
</evidence>
<dbReference type="PANTHER" id="PTHR37464">
    <property type="entry name" value="BLL2463 PROTEIN"/>
    <property type="match status" value="1"/>
</dbReference>
<dbReference type="InterPro" id="IPR055831">
    <property type="entry name" value="DUF7408"/>
</dbReference>
<accession>I3R422</accession>
<reference evidence="8 12" key="2">
    <citation type="journal article" date="2012" name="J. Bacteriol.">
        <title>Complete genome sequence of the metabolically versatile halophilic archaeon Haloferax mediterranei, a poly(3-hydroxybutyrate-co-3-hydroxyvalerate) producer.</title>
        <authorList>
            <person name="Han J."/>
            <person name="Zhang F."/>
            <person name="Hou J."/>
            <person name="Liu X."/>
            <person name="Li M."/>
            <person name="Liu H."/>
            <person name="Cai L."/>
            <person name="Zhang B."/>
            <person name="Chen Y."/>
            <person name="Zhou J."/>
            <person name="Hu S."/>
            <person name="Xiang H."/>
        </authorList>
    </citation>
    <scope>NUCLEOTIDE SEQUENCE [LARGE SCALE GENOMIC DNA]</scope>
    <source>
        <strain evidence="12">ATCC 33500 / DSM 1411 / JCM 8866 / NBRC 14739 / NCIMB 2177 / R-4</strain>
        <strain evidence="8">CGMCC 1.2087</strain>
    </source>
</reference>
<dbReference type="Proteomes" id="UP000006469">
    <property type="component" value="Chromosome"/>
</dbReference>
<evidence type="ECO:0000256" key="2">
    <source>
        <dbReference type="SAM" id="Phobius"/>
    </source>
</evidence>
<reference evidence="11 15" key="6">
    <citation type="submission" date="2019-04" db="EMBL/GenBank/DDBJ databases">
        <title>Methylomes of two halophilic Archaea, Haloarcula marismortui and Haloferax mediterranei.</title>
        <authorList>
            <person name="DasSarma S."/>
            <person name="DasSarma P."/>
            <person name="DasSarma S."/>
            <person name="Fomenkov A."/>
            <person name="Vincze T."/>
            <person name="Anton B.P."/>
            <person name="Roberts R.J."/>
        </authorList>
    </citation>
    <scope>NUCLEOTIDE SEQUENCE [LARGE SCALE GENOMIC DNA]</scope>
    <source>
        <strain evidence="11">ATCC 33500</strain>
        <strain evidence="15">ATCC 33500 / DSM 1411 / JCM 8866 / NBRC 14739 / NCIMB 2177 / R-4</strain>
    </source>
</reference>
<keyword evidence="2" id="KW-1133">Transmembrane helix</keyword>
<dbReference type="Pfam" id="PF13519">
    <property type="entry name" value="VWA_2"/>
    <property type="match status" value="1"/>
</dbReference>
<reference evidence="8" key="5">
    <citation type="submission" date="2014-05" db="EMBL/GenBank/DDBJ databases">
        <authorList>
            <person name="Wang L."/>
            <person name="Yang H."/>
            <person name="Xiang H."/>
        </authorList>
    </citation>
    <scope>NUCLEOTIDE SEQUENCE</scope>
    <source>
        <strain evidence="8">CGMCC 1.2087</strain>
    </source>
</reference>
<organism evidence="8 12">
    <name type="scientific">Haloferax mediterranei (strain ATCC 33500 / DSM 1411 / JCM 8866 / NBRC 14739 / NCIMB 2177 / R-4)</name>
    <name type="common">Halobacterium mediterranei</name>
    <dbReference type="NCBI Taxonomy" id="523841"/>
    <lineage>
        <taxon>Archaea</taxon>
        <taxon>Methanobacteriati</taxon>
        <taxon>Methanobacteriota</taxon>
        <taxon>Stenosarchaea group</taxon>
        <taxon>Halobacteria</taxon>
        <taxon>Halobacteriales</taxon>
        <taxon>Haloferacaceae</taxon>
        <taxon>Haloferax</taxon>
    </lineage>
</organism>
<dbReference type="HOGENOM" id="CLU_032105_0_0_2"/>
<keyword evidence="2" id="KW-0472">Membrane</keyword>
<dbReference type="RefSeq" id="WP_004572406.1">
    <property type="nucleotide sequence ID" value="NC_017941.2"/>
</dbReference>
<dbReference type="STRING" id="523841.HFX_1269"/>
<evidence type="ECO:0000259" key="4">
    <source>
        <dbReference type="Pfam" id="PF13519"/>
    </source>
</evidence>
<evidence type="ECO:0000313" key="9">
    <source>
        <dbReference type="EMBL" id="AHZ21658.1"/>
    </source>
</evidence>
<dbReference type="PATRIC" id="fig|523841.21.peg.837"/>
<dbReference type="Proteomes" id="UP000011603">
    <property type="component" value="Unassembled WGS sequence"/>
</dbReference>
<protein>
    <submittedName>
        <fullName evidence="9">Membrane protein</fullName>
    </submittedName>
    <submittedName>
        <fullName evidence="11">VWA domain-containing protein</fullName>
    </submittedName>
</protein>
<dbReference type="Gene3D" id="3.40.50.880">
    <property type="match status" value="1"/>
</dbReference>
<dbReference type="InterPro" id="IPR024163">
    <property type="entry name" value="Aerotolerance_reg_N"/>
</dbReference>
<feature type="domain" description="Aerotolerance regulator N-terminal" evidence="3">
    <location>
        <begin position="7"/>
        <end position="82"/>
    </location>
</feature>
<evidence type="ECO:0000259" key="6">
    <source>
        <dbReference type="Pfam" id="PF24156"/>
    </source>
</evidence>
<keyword evidence="13" id="KW-1185">Reference proteome</keyword>
<dbReference type="Proteomes" id="UP000299011">
    <property type="component" value="Chromosome"/>
</dbReference>
<evidence type="ECO:0000313" key="11">
    <source>
        <dbReference type="EMBL" id="QCQ75462.1"/>
    </source>
</evidence>
<dbReference type="InterPro" id="IPR055829">
    <property type="entry name" value="DUF7406"/>
</dbReference>
<evidence type="ECO:0000313" key="10">
    <source>
        <dbReference type="EMBL" id="EMA03160.1"/>
    </source>
</evidence>
<dbReference type="OrthoDB" id="341248at2157"/>
<reference evidence="9 14" key="4">
    <citation type="submission" date="2014-04" db="EMBL/GenBank/DDBJ databases">
        <title>Transcriptional profiles of Haloferax mediterranei on the basis of nitrogen availability.</title>
        <authorList>
            <person name="Bautista V."/>
        </authorList>
    </citation>
    <scope>NUCLEOTIDE SEQUENCE [LARGE SCALE GENOMIC DNA]</scope>
    <source>
        <strain evidence="9">ATCC 33500</strain>
        <strain evidence="14">ATCC 33500 / DSM 1411 / JCM 8866 / NBRC 14739 / NCIMB 2177 / R-4</strain>
    </source>
</reference>
<dbReference type="GeneID" id="40156621"/>
<evidence type="ECO:0000313" key="13">
    <source>
        <dbReference type="Proteomes" id="UP000011603"/>
    </source>
</evidence>
<feature type="domain" description="DUF7408" evidence="7">
    <location>
        <begin position="306"/>
        <end position="477"/>
    </location>
</feature>
<dbReference type="SUPFAM" id="SSF52317">
    <property type="entry name" value="Class I glutamine amidotransferase-like"/>
    <property type="match status" value="1"/>
</dbReference>
<reference evidence="10 13" key="3">
    <citation type="journal article" date="2014" name="PLoS Genet.">
        <title>Phylogenetically driven sequencing of extremely halophilic archaea reveals strategies for static and dynamic osmo-response.</title>
        <authorList>
            <person name="Becker E.A."/>
            <person name="Seitzer P.M."/>
            <person name="Tritt A."/>
            <person name="Larsen D."/>
            <person name="Krusor M."/>
            <person name="Yao A.I."/>
            <person name="Wu D."/>
            <person name="Madern D."/>
            <person name="Eisen J.A."/>
            <person name="Darling A.E."/>
            <person name="Facciotti M.T."/>
        </authorList>
    </citation>
    <scope>NUCLEOTIDE SEQUENCE [LARGE SCALE GENOMIC DNA]</scope>
    <source>
        <strain evidence="10">ATCC 33500</strain>
        <strain evidence="13">ATCC 33500 / DSM 1411 / JCM 8866 / NBRC 14739 / NCIMB 2177 / R-4</strain>
    </source>
</reference>
<dbReference type="Pfam" id="PF24156">
    <property type="entry name" value="DUF7407"/>
    <property type="match status" value="1"/>
</dbReference>
<reference evidence="8" key="1">
    <citation type="journal article" date="2012" name="Appl. Environ. Microbiol.">
        <title>Identification of the haloarchaeal phasin (PhaP) that functions in polyhydroxyalkanoate accumulation and granule formation in Haloferax mediterranei.</title>
        <authorList>
            <person name="Cai S."/>
            <person name="Cai L."/>
            <person name="Liu H."/>
            <person name="Liu X."/>
            <person name="Han J."/>
            <person name="Zhou J."/>
            <person name="Xiang H."/>
        </authorList>
    </citation>
    <scope>NUCLEOTIDE SEQUENCE</scope>
    <source>
        <strain evidence="8">CGMCC 1.2087</strain>
    </source>
</reference>
<dbReference type="InterPro" id="IPR002035">
    <property type="entry name" value="VWF_A"/>
</dbReference>
<feature type="region of interest" description="Disordered" evidence="1">
    <location>
        <begin position="494"/>
        <end position="518"/>
    </location>
</feature>
<proteinExistence type="predicted"/>
<dbReference type="Pfam" id="PF24157">
    <property type="entry name" value="DUF7408"/>
    <property type="match status" value="1"/>
</dbReference>
<feature type="transmembrane region" description="Helical" evidence="2">
    <location>
        <begin position="6"/>
        <end position="28"/>
    </location>
</feature>
<dbReference type="InterPro" id="IPR055830">
    <property type="entry name" value="DUF7407"/>
</dbReference>
<dbReference type="eggNOG" id="arCOG02905">
    <property type="taxonomic scope" value="Archaea"/>
</dbReference>
<dbReference type="InterPro" id="IPR029062">
    <property type="entry name" value="Class_I_gatase-like"/>
</dbReference>
<evidence type="ECO:0000259" key="5">
    <source>
        <dbReference type="Pfam" id="PF24155"/>
    </source>
</evidence>
<evidence type="ECO:0000256" key="1">
    <source>
        <dbReference type="SAM" id="MobiDB-lite"/>
    </source>
</evidence>
<dbReference type="InterPro" id="IPR036465">
    <property type="entry name" value="vWFA_dom_sf"/>
</dbReference>
<feature type="domain" description="DUF7407" evidence="6">
    <location>
        <begin position="223"/>
        <end position="296"/>
    </location>
</feature>
<evidence type="ECO:0000313" key="14">
    <source>
        <dbReference type="Proteomes" id="UP000027075"/>
    </source>
</evidence>
<dbReference type="EMBL" id="CP007551">
    <property type="protein sequence ID" value="AHZ21658.1"/>
    <property type="molecule type" value="Genomic_DNA"/>
</dbReference>
<evidence type="ECO:0000259" key="3">
    <source>
        <dbReference type="Pfam" id="PF07584"/>
    </source>
</evidence>
<dbReference type="Gene3D" id="3.40.50.410">
    <property type="entry name" value="von Willebrand factor, type A domain"/>
    <property type="match status" value="1"/>
</dbReference>
<name>I3R422_HALMT</name>
<dbReference type="EMBL" id="CP001868">
    <property type="protein sequence ID" value="AFK18982.1"/>
    <property type="molecule type" value="Genomic_DNA"/>
</dbReference>
<evidence type="ECO:0000259" key="7">
    <source>
        <dbReference type="Pfam" id="PF24157"/>
    </source>
</evidence>
<dbReference type="PANTHER" id="PTHR37464:SF1">
    <property type="entry name" value="BLL2463 PROTEIN"/>
    <property type="match status" value="1"/>
</dbReference>
<dbReference type="PaxDb" id="523841-HFX_1269"/>
<sequence length="598" mass="63486">MVLDEFFLFPLGLLALLGAVPLVVLYLLRPEPVRRTLPTFQFLAEATGRNASNPIFDRLLRSLLLLIQLLALVALVGSLATPYMLVPESETVSETVIVVDTSASMAVQDGGATRFDQALATAREEVTGTTSVVSAGSTADVVLRRGSDTDARSALDGLRVTSAPGDLRSAITTAASIAGKDARIVVLSDFADDSPWADAVRESRARGLVVELRQFNGGGQGNVGIIDRRFSGSNVTVTVKNYGDAPATRSLELGGVTRQVQLDAGDVATATLPVPTGGGRISLSQGDDFPTDNTLYVAAPEDASVDVLVLTNDENQFLTTALSVIPEVSLTVDNPPTTVSKKYDVIIYSNVTPDRLLSGNVEAGRKTIERGGGVAIQAQDTTPKYGDLLLVSPQQIKTNPTIGTVEDHELTRGITFPPPNQYVAGTLRSGESLVSTTNETPLVATDKRGPGRVVYYGFLEAKSAFKYNYQYPVFWKRTVFYLAGRSTLPELNRATGGSLSAGTNQTVATPAGETTGPEVQLSDAGVYRVGDERFAASLLSESESDVAAESLESDSSPGTSTTRVEEQIVPNPLTEWAALVALAVTLVELAYLRRRGDL</sequence>
<feature type="transmembrane region" description="Helical" evidence="2">
    <location>
        <begin position="63"/>
        <end position="85"/>
    </location>
</feature>
<dbReference type="EMBL" id="CP039139">
    <property type="protein sequence ID" value="QCQ75462.1"/>
    <property type="molecule type" value="Genomic_DNA"/>
</dbReference>
<dbReference type="Pfam" id="PF24155">
    <property type="entry name" value="DUF7406"/>
    <property type="match status" value="1"/>
</dbReference>
<dbReference type="Proteomes" id="UP000027075">
    <property type="component" value="Chromosome"/>
</dbReference>
<feature type="domain" description="DUF7406" evidence="5">
    <location>
        <begin position="485"/>
        <end position="536"/>
    </location>
</feature>
<gene>
    <name evidence="8" type="ordered locus">HFX_1269</name>
    <name evidence="9" type="ORF">BM92_02850</name>
    <name evidence="10" type="ORF">C439_04160</name>
    <name evidence="11" type="ORF">E6P09_09350</name>
</gene>
<feature type="compositionally biased region" description="Polar residues" evidence="1">
    <location>
        <begin position="495"/>
        <end position="508"/>
    </location>
</feature>
<feature type="domain" description="VWFA" evidence="4">
    <location>
        <begin position="95"/>
        <end position="190"/>
    </location>
</feature>
<keyword evidence="2" id="KW-0812">Transmembrane</keyword>
<dbReference type="AlphaFoldDB" id="I3R422"/>
<dbReference type="Pfam" id="PF07584">
    <property type="entry name" value="BatA"/>
    <property type="match status" value="1"/>
</dbReference>
<dbReference type="KEGG" id="hme:HFX_1269"/>
<evidence type="ECO:0000313" key="12">
    <source>
        <dbReference type="Proteomes" id="UP000006469"/>
    </source>
</evidence>
<dbReference type="EMBL" id="AOLO01000006">
    <property type="protein sequence ID" value="EMA03160.1"/>
    <property type="molecule type" value="Genomic_DNA"/>
</dbReference>
<evidence type="ECO:0000313" key="15">
    <source>
        <dbReference type="Proteomes" id="UP000299011"/>
    </source>
</evidence>
<dbReference type="SUPFAM" id="SSF53300">
    <property type="entry name" value="vWA-like"/>
    <property type="match status" value="1"/>
</dbReference>